<evidence type="ECO:0000313" key="2">
    <source>
        <dbReference type="EMBL" id="KAK7362296.1"/>
    </source>
</evidence>
<dbReference type="AlphaFoldDB" id="A0AAN9MXA1"/>
<protein>
    <submittedName>
        <fullName evidence="2">Uncharacterized protein</fullName>
    </submittedName>
</protein>
<evidence type="ECO:0000313" key="3">
    <source>
        <dbReference type="Proteomes" id="UP001367508"/>
    </source>
</evidence>
<keyword evidence="3" id="KW-1185">Reference proteome</keyword>
<keyword evidence="1" id="KW-0472">Membrane</keyword>
<reference evidence="2 3" key="1">
    <citation type="submission" date="2024-01" db="EMBL/GenBank/DDBJ databases">
        <title>The genomes of 5 underutilized Papilionoideae crops provide insights into root nodulation and disease resistanc.</title>
        <authorList>
            <person name="Jiang F."/>
        </authorList>
    </citation>
    <scope>NUCLEOTIDE SEQUENCE [LARGE SCALE GENOMIC DNA]</scope>
    <source>
        <strain evidence="2">LVBAO_FW01</strain>
        <tissue evidence="2">Leaves</tissue>
    </source>
</reference>
<organism evidence="2 3">
    <name type="scientific">Canavalia gladiata</name>
    <name type="common">Sword bean</name>
    <name type="synonym">Dolichos gladiatus</name>
    <dbReference type="NCBI Taxonomy" id="3824"/>
    <lineage>
        <taxon>Eukaryota</taxon>
        <taxon>Viridiplantae</taxon>
        <taxon>Streptophyta</taxon>
        <taxon>Embryophyta</taxon>
        <taxon>Tracheophyta</taxon>
        <taxon>Spermatophyta</taxon>
        <taxon>Magnoliopsida</taxon>
        <taxon>eudicotyledons</taxon>
        <taxon>Gunneridae</taxon>
        <taxon>Pentapetalae</taxon>
        <taxon>rosids</taxon>
        <taxon>fabids</taxon>
        <taxon>Fabales</taxon>
        <taxon>Fabaceae</taxon>
        <taxon>Papilionoideae</taxon>
        <taxon>50 kb inversion clade</taxon>
        <taxon>NPAAA clade</taxon>
        <taxon>indigoferoid/millettioid clade</taxon>
        <taxon>Phaseoleae</taxon>
        <taxon>Canavalia</taxon>
    </lineage>
</organism>
<accession>A0AAN9MXA1</accession>
<proteinExistence type="predicted"/>
<dbReference type="Proteomes" id="UP001367508">
    <property type="component" value="Unassembled WGS sequence"/>
</dbReference>
<sequence>MIQFCMSRFSFPGLLIFGISTLLEMLLVCFTERTIDFVARKDKFLNILVAWLVWTHYTGQIGIFLLRTFRETKAELKMLRFPSILTKWGNL</sequence>
<name>A0AAN9MXA1_CANGL</name>
<keyword evidence="1" id="KW-1133">Transmembrane helix</keyword>
<gene>
    <name evidence="2" type="ORF">VNO77_04406</name>
</gene>
<dbReference type="EMBL" id="JAYMYQ010000001">
    <property type="protein sequence ID" value="KAK7362296.1"/>
    <property type="molecule type" value="Genomic_DNA"/>
</dbReference>
<comment type="caution">
    <text evidence="2">The sequence shown here is derived from an EMBL/GenBank/DDBJ whole genome shotgun (WGS) entry which is preliminary data.</text>
</comment>
<evidence type="ECO:0000256" key="1">
    <source>
        <dbReference type="SAM" id="Phobius"/>
    </source>
</evidence>
<feature type="transmembrane region" description="Helical" evidence="1">
    <location>
        <begin position="47"/>
        <end position="69"/>
    </location>
</feature>
<keyword evidence="1" id="KW-0812">Transmembrane</keyword>